<name>A0A9P1C2A1_9DINO</name>
<evidence type="ECO:0000259" key="4">
    <source>
        <dbReference type="Pfam" id="PF08659"/>
    </source>
</evidence>
<evidence type="ECO:0000313" key="5">
    <source>
        <dbReference type="EMBL" id="CAI3983759.1"/>
    </source>
</evidence>
<dbReference type="PANTHER" id="PTHR43775:SF37">
    <property type="entry name" value="SI:DKEY-61P9.11"/>
    <property type="match status" value="1"/>
</dbReference>
<keyword evidence="1" id="KW-0596">Phosphopantetheine</keyword>
<reference evidence="5" key="1">
    <citation type="submission" date="2022-10" db="EMBL/GenBank/DDBJ databases">
        <authorList>
            <person name="Chen Y."/>
            <person name="Dougan E. K."/>
            <person name="Chan C."/>
            <person name="Rhodes N."/>
            <person name="Thang M."/>
        </authorList>
    </citation>
    <scope>NUCLEOTIDE SEQUENCE</scope>
</reference>
<dbReference type="EMBL" id="CAMXCT030000835">
    <property type="protein sequence ID" value="CAL4771071.1"/>
    <property type="molecule type" value="Genomic_DNA"/>
</dbReference>
<dbReference type="InterPro" id="IPR013968">
    <property type="entry name" value="PKS_KR"/>
</dbReference>
<evidence type="ECO:0000256" key="3">
    <source>
        <dbReference type="SAM" id="MobiDB-lite"/>
    </source>
</evidence>
<dbReference type="GO" id="GO:0004312">
    <property type="term" value="F:fatty acid synthase activity"/>
    <property type="evidence" value="ECO:0007669"/>
    <property type="project" value="TreeGrafter"/>
</dbReference>
<evidence type="ECO:0000256" key="2">
    <source>
        <dbReference type="ARBA" id="ARBA00022553"/>
    </source>
</evidence>
<organism evidence="5">
    <name type="scientific">Cladocopium goreaui</name>
    <dbReference type="NCBI Taxonomy" id="2562237"/>
    <lineage>
        <taxon>Eukaryota</taxon>
        <taxon>Sar</taxon>
        <taxon>Alveolata</taxon>
        <taxon>Dinophyceae</taxon>
        <taxon>Suessiales</taxon>
        <taxon>Symbiodiniaceae</taxon>
        <taxon>Cladocopium</taxon>
    </lineage>
</organism>
<dbReference type="AlphaFoldDB" id="A0A9P1C2A1"/>
<dbReference type="PANTHER" id="PTHR43775">
    <property type="entry name" value="FATTY ACID SYNTHASE"/>
    <property type="match status" value="1"/>
</dbReference>
<dbReference type="Pfam" id="PF08659">
    <property type="entry name" value="KR"/>
    <property type="match status" value="1"/>
</dbReference>
<dbReference type="OrthoDB" id="537915at2759"/>
<dbReference type="SUPFAM" id="SSF51735">
    <property type="entry name" value="NAD(P)-binding Rossmann-fold domains"/>
    <property type="match status" value="1"/>
</dbReference>
<feature type="compositionally biased region" description="Basic and acidic residues" evidence="3">
    <location>
        <begin position="153"/>
        <end position="175"/>
    </location>
</feature>
<dbReference type="GO" id="GO:0006633">
    <property type="term" value="P:fatty acid biosynthetic process"/>
    <property type="evidence" value="ECO:0007669"/>
    <property type="project" value="TreeGrafter"/>
</dbReference>
<reference evidence="6 7" key="2">
    <citation type="submission" date="2024-05" db="EMBL/GenBank/DDBJ databases">
        <authorList>
            <person name="Chen Y."/>
            <person name="Shah S."/>
            <person name="Dougan E. K."/>
            <person name="Thang M."/>
            <person name="Chan C."/>
        </authorList>
    </citation>
    <scope>NUCLEOTIDE SEQUENCE [LARGE SCALE GENOMIC DNA]</scope>
</reference>
<feature type="region of interest" description="Disordered" evidence="3">
    <location>
        <begin position="153"/>
        <end position="230"/>
    </location>
</feature>
<dbReference type="InterPro" id="IPR036291">
    <property type="entry name" value="NAD(P)-bd_dom_sf"/>
</dbReference>
<dbReference type="Proteomes" id="UP001152797">
    <property type="component" value="Unassembled WGS sequence"/>
</dbReference>
<dbReference type="Gene3D" id="3.40.50.720">
    <property type="entry name" value="NAD(P)-binding Rossmann-like Domain"/>
    <property type="match status" value="1"/>
</dbReference>
<evidence type="ECO:0000313" key="7">
    <source>
        <dbReference type="Proteomes" id="UP001152797"/>
    </source>
</evidence>
<accession>A0A9P1C2A1</accession>
<dbReference type="EMBL" id="CAMXCT010000835">
    <property type="protein sequence ID" value="CAI3983759.1"/>
    <property type="molecule type" value="Genomic_DNA"/>
</dbReference>
<proteinExistence type="predicted"/>
<sequence length="230" mass="25152">MGHQAVFLPKCLGAWNLHRLTLTDDLEAMWFFSSLSGGVGTEGLYNYASANTYLDELARMRRSMALPAVSIQFPEVEEAGMAAAYVRSGAATVSLAVVREALQQLLTQPSSPVVALIPSGYLIPRSVYHWLALQPLEARRNKDLWKQMERIEKENKEDTAESVKELGTDGEERPAPGKCGSQRPAPARGGHSRLRAPHPSAEPPRGQHASAPSGPLAPMRQYIQPPWTGT</sequence>
<evidence type="ECO:0000256" key="1">
    <source>
        <dbReference type="ARBA" id="ARBA00022450"/>
    </source>
</evidence>
<keyword evidence="2" id="KW-0597">Phosphoprotein</keyword>
<dbReference type="InterPro" id="IPR050091">
    <property type="entry name" value="PKS_NRPS_Biosynth_Enz"/>
</dbReference>
<keyword evidence="7" id="KW-1185">Reference proteome</keyword>
<protein>
    <submittedName>
        <fullName evidence="6">PKS-NRPS hybrid synthetase swnK (Swainsonin e biosynthesis gene cluster protein K)</fullName>
    </submittedName>
</protein>
<evidence type="ECO:0000313" key="6">
    <source>
        <dbReference type="EMBL" id="CAL4771071.1"/>
    </source>
</evidence>
<comment type="caution">
    <text evidence="5">The sequence shown here is derived from an EMBL/GenBank/DDBJ whole genome shotgun (WGS) entry which is preliminary data.</text>
</comment>
<dbReference type="EMBL" id="CAMXCT020000835">
    <property type="protein sequence ID" value="CAL1137134.1"/>
    <property type="molecule type" value="Genomic_DNA"/>
</dbReference>
<gene>
    <name evidence="5" type="ORF">C1SCF055_LOCUS11347</name>
</gene>
<feature type="domain" description="Ketoreductase (KR)" evidence="4">
    <location>
        <begin position="4"/>
        <end position="76"/>
    </location>
</feature>